<reference evidence="2 3" key="1">
    <citation type="submission" date="2024-09" db="EMBL/GenBank/DDBJ databases">
        <title>Genome sequencing and assembly of Phytophthora oleae, isolate VK10A, causative agent of rot of olive drupes.</title>
        <authorList>
            <person name="Conti Taguali S."/>
            <person name="Riolo M."/>
            <person name="La Spada F."/>
            <person name="Cacciola S.O."/>
            <person name="Dionisio G."/>
        </authorList>
    </citation>
    <scope>NUCLEOTIDE SEQUENCE [LARGE SCALE GENOMIC DNA]</scope>
    <source>
        <strain evidence="2 3">VK10A</strain>
    </source>
</reference>
<feature type="region of interest" description="Disordered" evidence="1">
    <location>
        <begin position="1"/>
        <end position="78"/>
    </location>
</feature>
<name>A0ABD3FIB6_9STRA</name>
<dbReference type="AlphaFoldDB" id="A0ABD3FIB6"/>
<accession>A0ABD3FIB6</accession>
<evidence type="ECO:0008006" key="4">
    <source>
        <dbReference type="Google" id="ProtNLM"/>
    </source>
</evidence>
<organism evidence="2 3">
    <name type="scientific">Phytophthora oleae</name>
    <dbReference type="NCBI Taxonomy" id="2107226"/>
    <lineage>
        <taxon>Eukaryota</taxon>
        <taxon>Sar</taxon>
        <taxon>Stramenopiles</taxon>
        <taxon>Oomycota</taxon>
        <taxon>Peronosporomycetes</taxon>
        <taxon>Peronosporales</taxon>
        <taxon>Peronosporaceae</taxon>
        <taxon>Phytophthora</taxon>
    </lineage>
</organism>
<evidence type="ECO:0000313" key="2">
    <source>
        <dbReference type="EMBL" id="KAL3666171.1"/>
    </source>
</evidence>
<evidence type="ECO:0000313" key="3">
    <source>
        <dbReference type="Proteomes" id="UP001632037"/>
    </source>
</evidence>
<protein>
    <recommendedName>
        <fullName evidence="4">Transmembrane protein</fullName>
    </recommendedName>
</protein>
<evidence type="ECO:0000256" key="1">
    <source>
        <dbReference type="SAM" id="MobiDB-lite"/>
    </source>
</evidence>
<feature type="compositionally biased region" description="Acidic residues" evidence="1">
    <location>
        <begin position="19"/>
        <end position="34"/>
    </location>
</feature>
<dbReference type="Proteomes" id="UP001632037">
    <property type="component" value="Unassembled WGS sequence"/>
</dbReference>
<sequence length="151" mass="16369">MEEETAFSGNVSDATDATDVLEYEDDGNSGDGDGDSGSTELANLHVDGGFDGDSSITQHEMSRRAVAPANFRGDNNDSISREVVATQLQDGFYDGGLELERHHGDVMTTARHLVWTMQPLMSLSTLAVMAMTLAQHFSVVQHQPQNRPTKV</sequence>
<comment type="caution">
    <text evidence="2">The sequence shown here is derived from an EMBL/GenBank/DDBJ whole genome shotgun (WGS) entry which is preliminary data.</text>
</comment>
<dbReference type="EMBL" id="JBIMZQ010000018">
    <property type="protein sequence ID" value="KAL3666171.1"/>
    <property type="molecule type" value="Genomic_DNA"/>
</dbReference>
<keyword evidence="3" id="KW-1185">Reference proteome</keyword>
<gene>
    <name evidence="2" type="ORF">V7S43_008959</name>
</gene>
<proteinExistence type="predicted"/>